<dbReference type="RefSeq" id="WP_344043131.1">
    <property type="nucleotide sequence ID" value="NZ_BAAAPB010000001.1"/>
</dbReference>
<feature type="region of interest" description="Disordered" evidence="1">
    <location>
        <begin position="194"/>
        <end position="214"/>
    </location>
</feature>
<dbReference type="EMBL" id="BAAAPB010000001">
    <property type="protein sequence ID" value="GAA1953246.1"/>
    <property type="molecule type" value="Genomic_DNA"/>
</dbReference>
<keyword evidence="3" id="KW-1185">Reference proteome</keyword>
<dbReference type="InterPro" id="IPR027056">
    <property type="entry name" value="Gluconate_2DH_su3"/>
</dbReference>
<name>A0ABN2QIU0_9ACTN</name>
<evidence type="ECO:0000256" key="1">
    <source>
        <dbReference type="SAM" id="MobiDB-lite"/>
    </source>
</evidence>
<organism evidence="2 3">
    <name type="scientific">Nocardioides panacihumi</name>
    <dbReference type="NCBI Taxonomy" id="400774"/>
    <lineage>
        <taxon>Bacteria</taxon>
        <taxon>Bacillati</taxon>
        <taxon>Actinomycetota</taxon>
        <taxon>Actinomycetes</taxon>
        <taxon>Propionibacteriales</taxon>
        <taxon>Nocardioidaceae</taxon>
        <taxon>Nocardioides</taxon>
    </lineage>
</organism>
<dbReference type="Proteomes" id="UP001500571">
    <property type="component" value="Unassembled WGS sequence"/>
</dbReference>
<sequence>MTRLHNPGTEQRFPDFNVLSQSGHWDAVTAGVVLSRIGRAPDIRYFTTAEQAVATALCDQLIGQAHSVDPGSKVPVVNLIDARLAEQQTDGWRYVDMPEDGRAWRDTLAALDDDARGRFDTEFARCSSQQQATLIQEVQDSGTAEWHGLCAKHVWSLWTRYVCTAFYAHPAAWNEIGFPGPAYPRGYKNAGIDAREPFEVPDARPGDDPAARAR</sequence>
<evidence type="ECO:0000313" key="3">
    <source>
        <dbReference type="Proteomes" id="UP001500571"/>
    </source>
</evidence>
<accession>A0ABN2QIU0</accession>
<proteinExistence type="predicted"/>
<dbReference type="Pfam" id="PF13618">
    <property type="entry name" value="Gluconate_2-dh3"/>
    <property type="match status" value="1"/>
</dbReference>
<gene>
    <name evidence="2" type="ORF">GCM10009798_10520</name>
</gene>
<comment type="caution">
    <text evidence="2">The sequence shown here is derived from an EMBL/GenBank/DDBJ whole genome shotgun (WGS) entry which is preliminary data.</text>
</comment>
<protein>
    <submittedName>
        <fullName evidence="2">Gluconate 2-dehydrogenase subunit 3 family protein</fullName>
    </submittedName>
</protein>
<reference evidence="2 3" key="1">
    <citation type="journal article" date="2019" name="Int. J. Syst. Evol. Microbiol.">
        <title>The Global Catalogue of Microorganisms (GCM) 10K type strain sequencing project: providing services to taxonomists for standard genome sequencing and annotation.</title>
        <authorList>
            <consortium name="The Broad Institute Genomics Platform"/>
            <consortium name="The Broad Institute Genome Sequencing Center for Infectious Disease"/>
            <person name="Wu L."/>
            <person name="Ma J."/>
        </authorList>
    </citation>
    <scope>NUCLEOTIDE SEQUENCE [LARGE SCALE GENOMIC DNA]</scope>
    <source>
        <strain evidence="2 3">JCM 15309</strain>
    </source>
</reference>
<evidence type="ECO:0000313" key="2">
    <source>
        <dbReference type="EMBL" id="GAA1953246.1"/>
    </source>
</evidence>